<name>A0ABT8ZZ45_9SPHN</name>
<dbReference type="PANTHER" id="PTHR43669">
    <property type="entry name" value="5-KETO-D-GLUCONATE 5-REDUCTASE"/>
    <property type="match status" value="1"/>
</dbReference>
<reference evidence="4" key="1">
    <citation type="submission" date="2023-07" db="EMBL/GenBank/DDBJ databases">
        <authorList>
            <person name="Kim M.K."/>
        </authorList>
    </citation>
    <scope>NUCLEOTIDE SEQUENCE</scope>
    <source>
        <strain evidence="4">CA1-15</strain>
    </source>
</reference>
<organism evidence="4 5">
    <name type="scientific">Sphingomonas immobilis</name>
    <dbReference type="NCBI Taxonomy" id="3063997"/>
    <lineage>
        <taxon>Bacteria</taxon>
        <taxon>Pseudomonadati</taxon>
        <taxon>Pseudomonadota</taxon>
        <taxon>Alphaproteobacteria</taxon>
        <taxon>Sphingomonadales</taxon>
        <taxon>Sphingomonadaceae</taxon>
        <taxon>Sphingomonas</taxon>
    </lineage>
</organism>
<evidence type="ECO:0000313" key="4">
    <source>
        <dbReference type="EMBL" id="MDO7842255.1"/>
    </source>
</evidence>
<keyword evidence="5" id="KW-1185">Reference proteome</keyword>
<keyword evidence="2 4" id="KW-0560">Oxidoreductase</keyword>
<evidence type="ECO:0000256" key="2">
    <source>
        <dbReference type="ARBA" id="ARBA00023002"/>
    </source>
</evidence>
<dbReference type="InterPro" id="IPR020904">
    <property type="entry name" value="Sc_DH/Rdtase_CS"/>
</dbReference>
<dbReference type="InterPro" id="IPR002347">
    <property type="entry name" value="SDR_fam"/>
</dbReference>
<accession>A0ABT8ZZ45</accession>
<protein>
    <submittedName>
        <fullName evidence="4">SDR family oxidoreductase</fullName>
        <ecNumber evidence="4">1.-.-.-</ecNumber>
    </submittedName>
</protein>
<evidence type="ECO:0000256" key="1">
    <source>
        <dbReference type="ARBA" id="ARBA00006484"/>
    </source>
</evidence>
<gene>
    <name evidence="4" type="ORF">Q5H94_07945</name>
</gene>
<comment type="caution">
    <text evidence="4">The sequence shown here is derived from an EMBL/GenBank/DDBJ whole genome shotgun (WGS) entry which is preliminary data.</text>
</comment>
<dbReference type="EC" id="1.-.-.-" evidence="4"/>
<dbReference type="Gene3D" id="3.40.50.720">
    <property type="entry name" value="NAD(P)-binding Rossmann-like Domain"/>
    <property type="match status" value="1"/>
</dbReference>
<sequence>MSLAGKVAIVTGGSKGMGSRFVDALVAEGAKVAIFARASAEADALAARHGDAAAAFDCDVADAAAVERSIAAAVARFGRLDILVNNAALFHPFLLEEATSAQVERHVGVNLLGPIWCTRAAIPHLRASRGHIVNISSESVRMPFPFLSVYAATKAGLETLSQGLRDELREDGIRVTVLRSGSVAGSTGGAHWDPEVVPRFFATIQRTGHAAFTGHSVEPETMARTLIAVLTLPADVSVDLIEARASQPANETSLARASANRAE</sequence>
<dbReference type="Pfam" id="PF00106">
    <property type="entry name" value="adh_short"/>
    <property type="match status" value="1"/>
</dbReference>
<dbReference type="SUPFAM" id="SSF51735">
    <property type="entry name" value="NAD(P)-binding Rossmann-fold domains"/>
    <property type="match status" value="1"/>
</dbReference>
<dbReference type="CDD" id="cd05233">
    <property type="entry name" value="SDR_c"/>
    <property type="match status" value="1"/>
</dbReference>
<proteinExistence type="inferred from homology"/>
<dbReference type="InterPro" id="IPR036291">
    <property type="entry name" value="NAD(P)-bd_dom_sf"/>
</dbReference>
<dbReference type="EMBL" id="JAUQSZ010000004">
    <property type="protein sequence ID" value="MDO7842255.1"/>
    <property type="molecule type" value="Genomic_DNA"/>
</dbReference>
<evidence type="ECO:0000256" key="3">
    <source>
        <dbReference type="RuleBase" id="RU000363"/>
    </source>
</evidence>
<dbReference type="Proteomes" id="UP001176468">
    <property type="component" value="Unassembled WGS sequence"/>
</dbReference>
<dbReference type="PRINTS" id="PR00080">
    <property type="entry name" value="SDRFAMILY"/>
</dbReference>
<dbReference type="GO" id="GO:0016491">
    <property type="term" value="F:oxidoreductase activity"/>
    <property type="evidence" value="ECO:0007669"/>
    <property type="project" value="UniProtKB-KW"/>
</dbReference>
<dbReference type="PANTHER" id="PTHR43669:SF3">
    <property type="entry name" value="ALCOHOL DEHYDROGENASE, PUTATIVE (AFU_ORTHOLOGUE AFUA_3G03445)-RELATED"/>
    <property type="match status" value="1"/>
</dbReference>
<dbReference type="RefSeq" id="WP_304560722.1">
    <property type="nucleotide sequence ID" value="NZ_JAUQSZ010000004.1"/>
</dbReference>
<comment type="similarity">
    <text evidence="1 3">Belongs to the short-chain dehydrogenases/reductases (SDR) family.</text>
</comment>
<evidence type="ECO:0000313" key="5">
    <source>
        <dbReference type="Proteomes" id="UP001176468"/>
    </source>
</evidence>
<dbReference type="PROSITE" id="PS00061">
    <property type="entry name" value="ADH_SHORT"/>
    <property type="match status" value="1"/>
</dbReference>
<dbReference type="PRINTS" id="PR00081">
    <property type="entry name" value="GDHRDH"/>
</dbReference>